<evidence type="ECO:0000313" key="4">
    <source>
        <dbReference type="Proteomes" id="UP000799118"/>
    </source>
</evidence>
<evidence type="ECO:0000313" key="3">
    <source>
        <dbReference type="EMBL" id="KAE9388714.1"/>
    </source>
</evidence>
<keyword evidence="4" id="KW-1185">Reference proteome</keyword>
<keyword evidence="1" id="KW-0175">Coiled coil</keyword>
<feature type="compositionally biased region" description="Basic and acidic residues" evidence="2">
    <location>
        <begin position="196"/>
        <end position="206"/>
    </location>
</feature>
<name>A0A6A4GUA9_9AGAR</name>
<feature type="compositionally biased region" description="Acidic residues" evidence="2">
    <location>
        <begin position="244"/>
        <end position="254"/>
    </location>
</feature>
<feature type="coiled-coil region" evidence="1">
    <location>
        <begin position="307"/>
        <end position="359"/>
    </location>
</feature>
<dbReference type="EMBL" id="ML769730">
    <property type="protein sequence ID" value="KAE9388714.1"/>
    <property type="molecule type" value="Genomic_DNA"/>
</dbReference>
<sequence>MDLALQLEQEFTSTHDRFIESWEACNQSFLVLNNMASGTQKPLSDLTRRADTLLHHVTWFRTCYSVDVARLEIEISTFGENHSEHWLRLNARDLTALVRQLSLPQHEVGSEKSPEVDARHLIAVVASLLSKEPSSKAKKMSAFEYSTLTFVHTSLKVVQALTTRLDPLQPKSNSIGKFLRESRRYLSSSFPKAAKLNREHTPEPDTLKGNNAAETIEDENTENSHQSRQLEPPCVPDTKGVESICEDSNEEQPSESEFISRLSTSGVEELSSEFFRFKQQKFQAALRAVDHFHSEWQAVDEQGRSAIKRLEESSSLHERQYHQLDSKLCDMFLHLQNGIENLQSRQQELQRKRASAHLSVRWSTSQALDDLWLLVLRCISAPQEPNKRNTVKDALAELQRLKSTLKRYSSSEAFSSFTDNNGRFTEASYIPLSLAEELAKANSDQSVAEAIKSVRSISEFSSSTVSIISGN</sequence>
<organism evidence="3 4">
    <name type="scientific">Gymnopus androsaceus JB14</name>
    <dbReference type="NCBI Taxonomy" id="1447944"/>
    <lineage>
        <taxon>Eukaryota</taxon>
        <taxon>Fungi</taxon>
        <taxon>Dikarya</taxon>
        <taxon>Basidiomycota</taxon>
        <taxon>Agaricomycotina</taxon>
        <taxon>Agaricomycetes</taxon>
        <taxon>Agaricomycetidae</taxon>
        <taxon>Agaricales</taxon>
        <taxon>Marasmiineae</taxon>
        <taxon>Omphalotaceae</taxon>
        <taxon>Gymnopus</taxon>
    </lineage>
</organism>
<accession>A0A6A4GUA9</accession>
<dbReference type="AlphaFoldDB" id="A0A6A4GUA9"/>
<feature type="region of interest" description="Disordered" evidence="2">
    <location>
        <begin position="190"/>
        <end position="260"/>
    </location>
</feature>
<evidence type="ECO:0000256" key="2">
    <source>
        <dbReference type="SAM" id="MobiDB-lite"/>
    </source>
</evidence>
<reference evidence="3" key="1">
    <citation type="journal article" date="2019" name="Environ. Microbiol.">
        <title>Fungal ecological strategies reflected in gene transcription - a case study of two litter decomposers.</title>
        <authorList>
            <person name="Barbi F."/>
            <person name="Kohler A."/>
            <person name="Barry K."/>
            <person name="Baskaran P."/>
            <person name="Daum C."/>
            <person name="Fauchery L."/>
            <person name="Ihrmark K."/>
            <person name="Kuo A."/>
            <person name="LaButti K."/>
            <person name="Lipzen A."/>
            <person name="Morin E."/>
            <person name="Grigoriev I.V."/>
            <person name="Henrissat B."/>
            <person name="Lindahl B."/>
            <person name="Martin F."/>
        </authorList>
    </citation>
    <scope>NUCLEOTIDE SEQUENCE</scope>
    <source>
        <strain evidence="3">JB14</strain>
    </source>
</reference>
<protein>
    <submittedName>
        <fullName evidence="3">Uncharacterized protein</fullName>
    </submittedName>
</protein>
<gene>
    <name evidence="3" type="ORF">BT96DRAFT_422528</name>
</gene>
<dbReference type="OrthoDB" id="10466930at2759"/>
<proteinExistence type="predicted"/>
<evidence type="ECO:0000256" key="1">
    <source>
        <dbReference type="SAM" id="Coils"/>
    </source>
</evidence>
<dbReference type="Proteomes" id="UP000799118">
    <property type="component" value="Unassembled WGS sequence"/>
</dbReference>